<comment type="catalytic activity">
    <reaction evidence="11">
        <text>N(6)-dimethylallyladenosine(37) in tRNA + (sulfur carrier)-SH + AH2 + S-adenosyl-L-methionine = 2-thio-N(6)-dimethylallyladenosine(37) in tRNA + (sulfur carrier)-H + 5'-deoxyadenosine + L-methionine + A + H(+)</text>
        <dbReference type="Rhea" id="RHEA:36339"/>
        <dbReference type="Rhea" id="RHEA-COMP:10375"/>
        <dbReference type="Rhea" id="RHEA-COMP:10377"/>
        <dbReference type="Rhea" id="RHEA-COMP:14737"/>
        <dbReference type="Rhea" id="RHEA-COMP:14739"/>
        <dbReference type="ChEBI" id="CHEBI:13193"/>
        <dbReference type="ChEBI" id="CHEBI:15378"/>
        <dbReference type="ChEBI" id="CHEBI:17319"/>
        <dbReference type="ChEBI" id="CHEBI:17499"/>
        <dbReference type="ChEBI" id="CHEBI:29917"/>
        <dbReference type="ChEBI" id="CHEBI:57844"/>
        <dbReference type="ChEBI" id="CHEBI:59789"/>
        <dbReference type="ChEBI" id="CHEBI:64428"/>
        <dbReference type="ChEBI" id="CHEBI:74415"/>
        <dbReference type="ChEBI" id="CHEBI:74416"/>
    </reaction>
    <physiologicalReaction direction="left-to-right" evidence="11">
        <dbReference type="Rhea" id="RHEA:36340"/>
    </physiologicalReaction>
</comment>
<dbReference type="GO" id="GO:0005829">
    <property type="term" value="C:cytosol"/>
    <property type="evidence" value="ECO:0007669"/>
    <property type="project" value="TreeGrafter"/>
</dbReference>
<comment type="catalytic activity">
    <reaction evidence="13">
        <text>N(6)-dimethylallyladenosine(37) in tRNA + (sulfur carrier)-SH + AH2 + 2 S-adenosyl-L-methionine = 2-methylsulfanyl-N(6)-dimethylallyladenosine(37) in tRNA + (sulfur carrier)-H + 5'-deoxyadenosine + L-methionine + A + S-adenosyl-L-homocysteine + 2 H(+)</text>
        <dbReference type="Rhea" id="RHEA:37067"/>
        <dbReference type="Rhea" id="RHEA-COMP:10375"/>
        <dbReference type="Rhea" id="RHEA-COMP:10376"/>
        <dbReference type="Rhea" id="RHEA-COMP:14737"/>
        <dbReference type="Rhea" id="RHEA-COMP:14739"/>
        <dbReference type="ChEBI" id="CHEBI:13193"/>
        <dbReference type="ChEBI" id="CHEBI:15378"/>
        <dbReference type="ChEBI" id="CHEBI:17319"/>
        <dbReference type="ChEBI" id="CHEBI:17499"/>
        <dbReference type="ChEBI" id="CHEBI:29917"/>
        <dbReference type="ChEBI" id="CHEBI:57844"/>
        <dbReference type="ChEBI" id="CHEBI:57856"/>
        <dbReference type="ChEBI" id="CHEBI:59789"/>
        <dbReference type="ChEBI" id="CHEBI:64428"/>
        <dbReference type="ChEBI" id="CHEBI:74415"/>
        <dbReference type="ChEBI" id="CHEBI:74417"/>
        <dbReference type="EC" id="2.8.4.3"/>
    </reaction>
    <physiologicalReaction direction="left-to-right" evidence="13">
        <dbReference type="Rhea" id="RHEA:37068"/>
    </physiologicalReaction>
</comment>
<feature type="domain" description="MTTase N-terminal" evidence="17">
    <location>
        <begin position="26"/>
        <end position="146"/>
    </location>
</feature>
<dbReference type="EC" id="2.8.4.3" evidence="10 14"/>
<dbReference type="SFLD" id="SFLDS00029">
    <property type="entry name" value="Radical_SAM"/>
    <property type="match status" value="1"/>
</dbReference>
<evidence type="ECO:0000259" key="17">
    <source>
        <dbReference type="PROSITE" id="PS51449"/>
    </source>
</evidence>
<feature type="binding site" evidence="14">
    <location>
        <position position="109"/>
    </location>
    <ligand>
        <name>[4Fe-4S] cluster</name>
        <dbReference type="ChEBI" id="CHEBI:49883"/>
        <label>1</label>
    </ligand>
</feature>
<dbReference type="PROSITE" id="PS50926">
    <property type="entry name" value="TRAM"/>
    <property type="match status" value="1"/>
</dbReference>
<dbReference type="Proteomes" id="UP000254919">
    <property type="component" value="Unassembled WGS sequence"/>
</dbReference>
<evidence type="ECO:0000256" key="13">
    <source>
        <dbReference type="ARBA" id="ARBA00052587"/>
    </source>
</evidence>
<sequence length="488" mass="52463">MTETMAMPGTEPAPTQAGQAPAAPRKKLLIRTWGCQMNVYDSARMADVLAPLGYAPTEAVEEADMVVLNTCHIRERASEKVFSDLGRLRDTKRERAAGGKETIIAVAGCVAQAEGAEITARAPWVDIVLGPQTYHRLPEMVARASRAAGQVIETDFPAEDKFDHLPEAATPQGPVAFLTVQEGCDKFCSFCVVPYTRGAEFSRPAGAILAEARRLVAQGSREIALLGQNVNAYHGEGPDGRTWTLGRLLRALAEIPGLVRLRYATSHPRDMDDDLIAAHGEVPALMPFLHLPVQSGSDRILRAMNRGHDAALFRGIVERLRRARPDIALSSDFIVGHPGESERDFADTMALVRETGFALAYSFKYSARPGTPAANMHGQVPEAEKDARLQALQALLREQQQDFNAGCVGREVEVLVTGAGRHPGQLAARSPWLQPVHFSAPAGLIGGMARVRLDAAHPNSLSATLLAATSPVAGLLDPVQPVSEHATA</sequence>
<dbReference type="GO" id="GO:0035597">
    <property type="term" value="F:tRNA-2-methylthio-N(6)-dimethylallyladenosine(37) synthase activity"/>
    <property type="evidence" value="ECO:0007669"/>
    <property type="project" value="UniProtKB-EC"/>
</dbReference>
<keyword evidence="6 14" id="KW-0819">tRNA processing</keyword>
<keyword evidence="2 14" id="KW-0004">4Fe-4S</keyword>
<evidence type="ECO:0000259" key="16">
    <source>
        <dbReference type="PROSITE" id="PS50926"/>
    </source>
</evidence>
<dbReference type="Gene3D" id="3.40.50.12160">
    <property type="entry name" value="Methylthiotransferase, N-terminal domain"/>
    <property type="match status" value="1"/>
</dbReference>
<dbReference type="AlphaFoldDB" id="A0A379N0T9"/>
<evidence type="ECO:0000256" key="11">
    <source>
        <dbReference type="ARBA" id="ARBA00050926"/>
    </source>
</evidence>
<gene>
    <name evidence="14 19" type="primary">miaB</name>
    <name evidence="19" type="ORF">NCTC13291_01606</name>
</gene>
<keyword evidence="8 14" id="KW-0408">Iron</keyword>
<dbReference type="SFLD" id="SFLDG01082">
    <property type="entry name" value="B12-binding_domain_containing"/>
    <property type="match status" value="1"/>
</dbReference>
<dbReference type="SUPFAM" id="SSF102114">
    <property type="entry name" value="Radical SAM enzymes"/>
    <property type="match status" value="1"/>
</dbReference>
<dbReference type="InterPro" id="IPR038135">
    <property type="entry name" value="Methylthiotransferase_N_sf"/>
</dbReference>
<keyword evidence="9 14" id="KW-0411">Iron-sulfur</keyword>
<dbReference type="HAMAP" id="MF_01864">
    <property type="entry name" value="tRNA_metthiotr_MiaB"/>
    <property type="match status" value="1"/>
</dbReference>
<dbReference type="Pfam" id="PF01938">
    <property type="entry name" value="TRAM"/>
    <property type="match status" value="1"/>
</dbReference>
<evidence type="ECO:0000256" key="3">
    <source>
        <dbReference type="ARBA" id="ARBA00022490"/>
    </source>
</evidence>
<evidence type="ECO:0000256" key="15">
    <source>
        <dbReference type="SAM" id="MobiDB-lite"/>
    </source>
</evidence>
<dbReference type="InterPro" id="IPR020612">
    <property type="entry name" value="Methylthiotransferase_CS"/>
</dbReference>
<evidence type="ECO:0000259" key="18">
    <source>
        <dbReference type="PROSITE" id="PS51918"/>
    </source>
</evidence>
<comment type="similarity">
    <text evidence="14">Belongs to the methylthiotransferase family. MiaB subfamily.</text>
</comment>
<comment type="cofactor">
    <cofactor evidence="14">
        <name>[4Fe-4S] cluster</name>
        <dbReference type="ChEBI" id="CHEBI:49883"/>
    </cofactor>
    <text evidence="14">Binds 2 [4Fe-4S] clusters. One cluster is coordinated with 3 cysteines and an exchangeable S-adenosyl-L-methionine.</text>
</comment>
<feature type="compositionally biased region" description="Low complexity" evidence="15">
    <location>
        <begin position="12"/>
        <end position="23"/>
    </location>
</feature>
<feature type="binding site" evidence="14">
    <location>
        <position position="191"/>
    </location>
    <ligand>
        <name>[4Fe-4S] cluster</name>
        <dbReference type="ChEBI" id="CHEBI:49883"/>
        <label>2</label>
        <note>4Fe-4S-S-AdoMet</note>
    </ligand>
</feature>
<comment type="subunit">
    <text evidence="14">Monomer.</text>
</comment>
<feature type="binding site" evidence="14">
    <location>
        <position position="188"/>
    </location>
    <ligand>
        <name>[4Fe-4S] cluster</name>
        <dbReference type="ChEBI" id="CHEBI:49883"/>
        <label>2</label>
        <note>4Fe-4S-S-AdoMet</note>
    </ligand>
</feature>
<keyword evidence="4 14" id="KW-0808">Transferase</keyword>
<evidence type="ECO:0000256" key="12">
    <source>
        <dbReference type="ARBA" id="ARBA00052380"/>
    </source>
</evidence>
<evidence type="ECO:0000256" key="4">
    <source>
        <dbReference type="ARBA" id="ARBA00022679"/>
    </source>
</evidence>
<name>A0A379N0T9_9PROT</name>
<dbReference type="InterPro" id="IPR006463">
    <property type="entry name" value="MiaB_methiolase"/>
</dbReference>
<keyword evidence="3 14" id="KW-0963">Cytoplasm</keyword>
<dbReference type="PANTHER" id="PTHR43020:SF2">
    <property type="entry name" value="MITOCHONDRIAL TRNA METHYLTHIOTRANSFERASE CDK5RAP1"/>
    <property type="match status" value="1"/>
</dbReference>
<dbReference type="InterPro" id="IPR058240">
    <property type="entry name" value="rSAM_sf"/>
</dbReference>
<feature type="domain" description="Radical SAM core" evidence="18">
    <location>
        <begin position="170"/>
        <end position="402"/>
    </location>
</feature>
<feature type="domain" description="TRAM" evidence="16">
    <location>
        <begin position="405"/>
        <end position="467"/>
    </location>
</feature>
<dbReference type="InterPro" id="IPR002792">
    <property type="entry name" value="TRAM_dom"/>
</dbReference>
<dbReference type="SFLD" id="SFLDG01061">
    <property type="entry name" value="methylthiotransferase"/>
    <property type="match status" value="1"/>
</dbReference>
<dbReference type="PANTHER" id="PTHR43020">
    <property type="entry name" value="CDK5 REGULATORY SUBUNIT-ASSOCIATED PROTEIN 1"/>
    <property type="match status" value="1"/>
</dbReference>
<feature type="binding site" evidence="14">
    <location>
        <position position="71"/>
    </location>
    <ligand>
        <name>[4Fe-4S] cluster</name>
        <dbReference type="ChEBI" id="CHEBI:49883"/>
        <label>1</label>
    </ligand>
</feature>
<feature type="region of interest" description="Disordered" evidence="15">
    <location>
        <begin position="1"/>
        <end position="23"/>
    </location>
</feature>
<evidence type="ECO:0000256" key="8">
    <source>
        <dbReference type="ARBA" id="ARBA00023004"/>
    </source>
</evidence>
<evidence type="ECO:0000256" key="1">
    <source>
        <dbReference type="ARBA" id="ARBA00003234"/>
    </source>
</evidence>
<evidence type="ECO:0000256" key="9">
    <source>
        <dbReference type="ARBA" id="ARBA00023014"/>
    </source>
</evidence>
<comment type="catalytic activity">
    <reaction evidence="12">
        <text>2-thio-N(6)-dimethylallyladenosine(37) in tRNA + S-adenosyl-L-methionine = 2-methylsulfanyl-N(6)-dimethylallyladenosine(37) in tRNA + S-adenosyl-L-homocysteine + H(+)</text>
        <dbReference type="Rhea" id="RHEA:37063"/>
        <dbReference type="Rhea" id="RHEA-COMP:10376"/>
        <dbReference type="Rhea" id="RHEA-COMP:10377"/>
        <dbReference type="ChEBI" id="CHEBI:15378"/>
        <dbReference type="ChEBI" id="CHEBI:57856"/>
        <dbReference type="ChEBI" id="CHEBI:59789"/>
        <dbReference type="ChEBI" id="CHEBI:74416"/>
        <dbReference type="ChEBI" id="CHEBI:74417"/>
    </reaction>
    <physiologicalReaction direction="left-to-right" evidence="12">
        <dbReference type="Rhea" id="RHEA:37064"/>
    </physiologicalReaction>
</comment>
<evidence type="ECO:0000256" key="14">
    <source>
        <dbReference type="HAMAP-Rule" id="MF_01864"/>
    </source>
</evidence>
<evidence type="ECO:0000256" key="5">
    <source>
        <dbReference type="ARBA" id="ARBA00022691"/>
    </source>
</evidence>
<dbReference type="Pfam" id="PF04055">
    <property type="entry name" value="Radical_SAM"/>
    <property type="match status" value="1"/>
</dbReference>
<keyword evidence="7 14" id="KW-0479">Metal-binding</keyword>
<evidence type="ECO:0000313" key="19">
    <source>
        <dbReference type="EMBL" id="SUE39971.1"/>
    </source>
</evidence>
<dbReference type="EMBL" id="UGVN01000001">
    <property type="protein sequence ID" value="SUE39971.1"/>
    <property type="molecule type" value="Genomic_DNA"/>
</dbReference>
<accession>A0A379N0T9</accession>
<keyword evidence="5 14" id="KW-0949">S-adenosyl-L-methionine</keyword>
<dbReference type="InterPro" id="IPR005839">
    <property type="entry name" value="Methylthiotransferase"/>
</dbReference>
<dbReference type="Gene3D" id="3.80.30.20">
    <property type="entry name" value="tm_1862 like domain"/>
    <property type="match status" value="1"/>
</dbReference>
<dbReference type="InterPro" id="IPR013848">
    <property type="entry name" value="Methylthiotransferase_N"/>
</dbReference>
<reference evidence="19 20" key="1">
    <citation type="submission" date="2018-06" db="EMBL/GenBank/DDBJ databases">
        <authorList>
            <consortium name="Pathogen Informatics"/>
            <person name="Doyle S."/>
        </authorList>
    </citation>
    <scope>NUCLEOTIDE SEQUENCE [LARGE SCALE GENOMIC DNA]</scope>
    <source>
        <strain evidence="19 20">NCTC13291</strain>
    </source>
</reference>
<dbReference type="GO" id="GO:0046872">
    <property type="term" value="F:metal ion binding"/>
    <property type="evidence" value="ECO:0007669"/>
    <property type="project" value="UniProtKB-KW"/>
</dbReference>
<dbReference type="CDD" id="cd01335">
    <property type="entry name" value="Radical_SAM"/>
    <property type="match status" value="1"/>
</dbReference>
<dbReference type="PROSITE" id="PS51449">
    <property type="entry name" value="MTTASE_N"/>
    <property type="match status" value="1"/>
</dbReference>
<evidence type="ECO:0000256" key="2">
    <source>
        <dbReference type="ARBA" id="ARBA00022485"/>
    </source>
</evidence>
<dbReference type="SMART" id="SM00729">
    <property type="entry name" value="Elp3"/>
    <property type="match status" value="1"/>
</dbReference>
<dbReference type="PROSITE" id="PS01278">
    <property type="entry name" value="MTTASE_RADICAL"/>
    <property type="match status" value="1"/>
</dbReference>
<feature type="binding site" evidence="14">
    <location>
        <position position="35"/>
    </location>
    <ligand>
        <name>[4Fe-4S] cluster</name>
        <dbReference type="ChEBI" id="CHEBI:49883"/>
        <label>1</label>
    </ligand>
</feature>
<dbReference type="SFLD" id="SFLDF00273">
    <property type="entry name" value="(dimethylallyl)adenosine_tRNA"/>
    <property type="match status" value="1"/>
</dbReference>
<organism evidence="19 20">
    <name type="scientific">Roseomonas mucosa</name>
    <dbReference type="NCBI Taxonomy" id="207340"/>
    <lineage>
        <taxon>Bacteria</taxon>
        <taxon>Pseudomonadati</taxon>
        <taxon>Pseudomonadota</taxon>
        <taxon>Alphaproteobacteria</taxon>
        <taxon>Acetobacterales</taxon>
        <taxon>Roseomonadaceae</taxon>
        <taxon>Roseomonas</taxon>
    </lineage>
</organism>
<evidence type="ECO:0000256" key="7">
    <source>
        <dbReference type="ARBA" id="ARBA00022723"/>
    </source>
</evidence>
<proteinExistence type="inferred from homology"/>
<dbReference type="InterPro" id="IPR006638">
    <property type="entry name" value="Elp3/MiaA/NifB-like_rSAM"/>
</dbReference>
<evidence type="ECO:0000313" key="20">
    <source>
        <dbReference type="Proteomes" id="UP000254919"/>
    </source>
</evidence>
<dbReference type="FunFam" id="3.80.30.20:FF:000001">
    <property type="entry name" value="tRNA-2-methylthio-N(6)-dimethylallyladenosine synthase 2"/>
    <property type="match status" value="1"/>
</dbReference>
<dbReference type="NCBIfam" id="TIGR00089">
    <property type="entry name" value="MiaB/RimO family radical SAM methylthiotransferase"/>
    <property type="match status" value="1"/>
</dbReference>
<dbReference type="InterPro" id="IPR023404">
    <property type="entry name" value="rSAM_horseshoe"/>
</dbReference>
<dbReference type="InterPro" id="IPR007197">
    <property type="entry name" value="rSAM"/>
</dbReference>
<dbReference type="FunFam" id="3.40.50.12160:FF:000001">
    <property type="entry name" value="tRNA-2-methylthio-N(6)-dimethylallyladenosine synthase"/>
    <property type="match status" value="1"/>
</dbReference>
<protein>
    <recommendedName>
        <fullName evidence="10 14">tRNA-2-methylthio-N(6)-dimethylallyladenosine synthase</fullName>
        <ecNumber evidence="10 14">2.8.4.3</ecNumber>
    </recommendedName>
    <alternativeName>
        <fullName evidence="14">(Dimethylallyl)adenosine tRNA methylthiotransferase MiaB</fullName>
    </alternativeName>
    <alternativeName>
        <fullName evidence="14">tRNA-i(6)A37 methylthiotransferase</fullName>
    </alternativeName>
</protein>
<comment type="function">
    <text evidence="1 14">Catalyzes the methylthiolation of N6-(dimethylallyl)adenosine (i(6)A), leading to the formation of 2-methylthio-N6-(dimethylallyl)adenosine (ms(2)i(6)A) at position 37 in tRNAs that read codons beginning with uridine.</text>
</comment>
<dbReference type="NCBIfam" id="TIGR01574">
    <property type="entry name" value="miaB-methiolase"/>
    <property type="match status" value="1"/>
</dbReference>
<evidence type="ECO:0000256" key="10">
    <source>
        <dbReference type="ARBA" id="ARBA00033765"/>
    </source>
</evidence>
<dbReference type="PROSITE" id="PS51918">
    <property type="entry name" value="RADICAL_SAM"/>
    <property type="match status" value="1"/>
</dbReference>
<dbReference type="Pfam" id="PF00919">
    <property type="entry name" value="UPF0004"/>
    <property type="match status" value="1"/>
</dbReference>
<comment type="subcellular location">
    <subcellularLocation>
        <location evidence="14">Cytoplasm</location>
    </subcellularLocation>
</comment>
<dbReference type="GO" id="GO:0051539">
    <property type="term" value="F:4 iron, 4 sulfur cluster binding"/>
    <property type="evidence" value="ECO:0007669"/>
    <property type="project" value="UniProtKB-UniRule"/>
</dbReference>
<evidence type="ECO:0000256" key="6">
    <source>
        <dbReference type="ARBA" id="ARBA00022694"/>
    </source>
</evidence>
<feature type="binding site" evidence="14">
    <location>
        <position position="184"/>
    </location>
    <ligand>
        <name>[4Fe-4S] cluster</name>
        <dbReference type="ChEBI" id="CHEBI:49883"/>
        <label>2</label>
        <note>4Fe-4S-S-AdoMet</note>
    </ligand>
</feature>